<organism evidence="11">
    <name type="scientific">Phaffia rhodozyma</name>
    <name type="common">Yeast</name>
    <name type="synonym">Xanthophyllomyces dendrorhous</name>
    <dbReference type="NCBI Taxonomy" id="264483"/>
    <lineage>
        <taxon>Eukaryota</taxon>
        <taxon>Fungi</taxon>
        <taxon>Dikarya</taxon>
        <taxon>Basidiomycota</taxon>
        <taxon>Agaricomycotina</taxon>
        <taxon>Tremellomycetes</taxon>
        <taxon>Cystofilobasidiales</taxon>
        <taxon>Mrakiaceae</taxon>
        <taxon>Phaffia</taxon>
    </lineage>
</organism>
<reference evidence="11" key="1">
    <citation type="submission" date="2014-08" db="EMBL/GenBank/DDBJ databases">
        <authorList>
            <person name="Sharma Rahul"/>
            <person name="Thines Marco"/>
        </authorList>
    </citation>
    <scope>NUCLEOTIDE SEQUENCE</scope>
</reference>
<dbReference type="EMBL" id="LN483142">
    <property type="protein sequence ID" value="CED83030.1"/>
    <property type="molecule type" value="Genomic_DNA"/>
</dbReference>
<evidence type="ECO:0000256" key="3">
    <source>
        <dbReference type="ARBA" id="ARBA00022448"/>
    </source>
</evidence>
<dbReference type="GO" id="GO:0035673">
    <property type="term" value="F:oligopeptide transmembrane transporter activity"/>
    <property type="evidence" value="ECO:0007669"/>
    <property type="project" value="InterPro"/>
</dbReference>
<feature type="region of interest" description="Disordered" evidence="9">
    <location>
        <begin position="1"/>
        <end position="63"/>
    </location>
</feature>
<feature type="transmembrane region" description="Helical" evidence="10">
    <location>
        <begin position="324"/>
        <end position="345"/>
    </location>
</feature>
<feature type="transmembrane region" description="Helical" evidence="10">
    <location>
        <begin position="457"/>
        <end position="479"/>
    </location>
</feature>
<dbReference type="AlphaFoldDB" id="A0A0F7SRB1"/>
<dbReference type="GO" id="GO:0016020">
    <property type="term" value="C:membrane"/>
    <property type="evidence" value="ECO:0007669"/>
    <property type="project" value="UniProtKB-SubCell"/>
</dbReference>
<keyword evidence="5" id="KW-0571">Peptide transport</keyword>
<comment type="subcellular location">
    <subcellularLocation>
        <location evidence="1">Membrane</location>
        <topology evidence="1">Multi-pass membrane protein</topology>
    </subcellularLocation>
</comment>
<evidence type="ECO:0000256" key="5">
    <source>
        <dbReference type="ARBA" id="ARBA00022856"/>
    </source>
</evidence>
<feature type="transmembrane region" description="Helical" evidence="10">
    <location>
        <begin position="609"/>
        <end position="625"/>
    </location>
</feature>
<feature type="transmembrane region" description="Helical" evidence="10">
    <location>
        <begin position="667"/>
        <end position="697"/>
    </location>
</feature>
<evidence type="ECO:0000256" key="4">
    <source>
        <dbReference type="ARBA" id="ARBA00022692"/>
    </source>
</evidence>
<dbReference type="PANTHER" id="PTHR22601">
    <property type="entry name" value="ISP4 LIKE PROTEIN"/>
    <property type="match status" value="1"/>
</dbReference>
<feature type="transmembrane region" description="Helical" evidence="10">
    <location>
        <begin position="91"/>
        <end position="112"/>
    </location>
</feature>
<feature type="transmembrane region" description="Helical" evidence="10">
    <location>
        <begin position="571"/>
        <end position="589"/>
    </location>
</feature>
<dbReference type="GO" id="GO:0015031">
    <property type="term" value="P:protein transport"/>
    <property type="evidence" value="ECO:0007669"/>
    <property type="project" value="UniProtKB-KW"/>
</dbReference>
<feature type="transmembrane region" description="Helical" evidence="10">
    <location>
        <begin position="397"/>
        <end position="420"/>
    </location>
</feature>
<keyword evidence="4 10" id="KW-0812">Transmembrane</keyword>
<dbReference type="InterPro" id="IPR004813">
    <property type="entry name" value="OPT"/>
</dbReference>
<feature type="compositionally biased region" description="Basic and acidic residues" evidence="9">
    <location>
        <begin position="1"/>
        <end position="22"/>
    </location>
</feature>
<name>A0A0F7SRB1_PHARH</name>
<evidence type="ECO:0000256" key="6">
    <source>
        <dbReference type="ARBA" id="ARBA00022927"/>
    </source>
</evidence>
<dbReference type="NCBIfam" id="TIGR00727">
    <property type="entry name" value="ISP4_OPT"/>
    <property type="match status" value="1"/>
</dbReference>
<accession>A0A0F7SRB1</accession>
<feature type="transmembrane region" description="Helical" evidence="10">
    <location>
        <begin position="637"/>
        <end position="655"/>
    </location>
</feature>
<evidence type="ECO:0000256" key="9">
    <source>
        <dbReference type="SAM" id="MobiDB-lite"/>
    </source>
</evidence>
<protein>
    <submittedName>
        <fullName evidence="11">Sexual differentiation process protein ISP4</fullName>
    </submittedName>
</protein>
<feature type="transmembrane region" description="Helical" evidence="10">
    <location>
        <begin position="191"/>
        <end position="213"/>
    </location>
</feature>
<feature type="transmembrane region" description="Helical" evidence="10">
    <location>
        <begin position="485"/>
        <end position="506"/>
    </location>
</feature>
<keyword evidence="7 10" id="KW-1133">Transmembrane helix</keyword>
<keyword evidence="3" id="KW-0813">Transport</keyword>
<evidence type="ECO:0000256" key="1">
    <source>
        <dbReference type="ARBA" id="ARBA00004141"/>
    </source>
</evidence>
<feature type="transmembrane region" description="Helical" evidence="10">
    <location>
        <begin position="159"/>
        <end position="185"/>
    </location>
</feature>
<proteinExistence type="inferred from homology"/>
<feature type="transmembrane region" description="Helical" evidence="10">
    <location>
        <begin position="118"/>
        <end position="138"/>
    </location>
</feature>
<dbReference type="Pfam" id="PF03169">
    <property type="entry name" value="OPT"/>
    <property type="match status" value="1"/>
</dbReference>
<feature type="compositionally biased region" description="Acidic residues" evidence="9">
    <location>
        <begin position="23"/>
        <end position="32"/>
    </location>
</feature>
<evidence type="ECO:0000313" key="11">
    <source>
        <dbReference type="EMBL" id="CED83030.1"/>
    </source>
</evidence>
<dbReference type="NCBIfam" id="TIGR00728">
    <property type="entry name" value="OPT_sfam"/>
    <property type="match status" value="1"/>
</dbReference>
<evidence type="ECO:0000256" key="2">
    <source>
        <dbReference type="ARBA" id="ARBA00008807"/>
    </source>
</evidence>
<sequence length="770" mass="85092">MYERVRSCPSLDELRSTDQEGKEEVDDDDVDNVGESIRMLPLDDSGGDEESRPTEERSYETKNVDESIEDLISKVVPSTDDPSLPALTIRVLILGSVFCILGAASSQLFYFKSNPPSFSSYFVILASHPLGKFMAAYLPRKKLMGFSLNPGPFNIKEHLLIGVLAASGGSAAYASDILAILSLYYKTEVGAVAGTTLLLTTQLIGFGLSGLLMKILVEPPSCYWPNSLVLVSLYHTLHSKSNLTTSRLNFFMVVLGCTFMYQFLPAFLFPTLNSLPMLCLLSNPTTRVLRMLGSGYEGIGLLDFSLDWSSIGATSPLYTPWFSLLNYFGGLMGMAWIIVPIMWFTNFWDAQNFSSPVSAGLFTSSFTRFNVTSLLTPSLELNTTVWETSQPLLLTPYFALSYAFSFASLSSILTHVYLFYGHEIADAWSKRGSPSGAGRDDIHNRLMRAYPSVPQSWYIAMIVVNFIASATLVLTYPVFQTPLWLLLLALGIAVIFVVPIGIVSAVSGQTIGLNVLTEFCHGLLQPGKPVGNVFFKCFGYMAMSQALNLTSDLKIALYLKVSYRDMFKTQVLGTVIGALVNYVTLVHVIDAKRPFLDGTDVDPTGQWSGRQAAVFYSASIIWGLVAPRRFFSGKYWVLYLGFPIGVAVPVLMYYLHKKYPSRGFDKIVFPIICSGATLLPQLPANIILTGAMVSWLFHVRIARHHPRWSEKYTLTLSAALDAATSLNALAVYGLFTATFKGVQWYWWGNPRPGGDSEHCVQHRPAVEGLR</sequence>
<evidence type="ECO:0000256" key="10">
    <source>
        <dbReference type="SAM" id="Phobius"/>
    </source>
</evidence>
<evidence type="ECO:0000256" key="7">
    <source>
        <dbReference type="ARBA" id="ARBA00022989"/>
    </source>
</evidence>
<comment type="similarity">
    <text evidence="2">Belongs to the oligopeptide OPT transporter family.</text>
</comment>
<evidence type="ECO:0000256" key="8">
    <source>
        <dbReference type="ARBA" id="ARBA00023136"/>
    </source>
</evidence>
<dbReference type="InterPro" id="IPR004648">
    <property type="entry name" value="Oligpept_transpt"/>
</dbReference>
<keyword evidence="8 10" id="KW-0472">Membrane</keyword>
<keyword evidence="6" id="KW-0653">Protein transport</keyword>
<feature type="compositionally biased region" description="Basic and acidic residues" evidence="9">
    <location>
        <begin position="49"/>
        <end position="63"/>
    </location>
</feature>